<dbReference type="InterPro" id="IPR017853">
    <property type="entry name" value="GH"/>
</dbReference>
<evidence type="ECO:0000313" key="10">
    <source>
        <dbReference type="EMBL" id="MBF8377281.1"/>
    </source>
</evidence>
<dbReference type="CDD" id="cd03143">
    <property type="entry name" value="A4_beta-galactosidase_middle_domain"/>
    <property type="match status" value="1"/>
</dbReference>
<dbReference type="Gene3D" id="2.60.40.1180">
    <property type="entry name" value="Golgi alpha-mannosidase II"/>
    <property type="match status" value="1"/>
</dbReference>
<dbReference type="InterPro" id="IPR013738">
    <property type="entry name" value="Beta_galactosidase_Trimer"/>
</dbReference>
<dbReference type="EMBL" id="JADPKZ010000035">
    <property type="protein sequence ID" value="MBF8377281.1"/>
    <property type="molecule type" value="Genomic_DNA"/>
</dbReference>
<feature type="domain" description="Glycoside hydrolase family 42 N-terminal" evidence="7">
    <location>
        <begin position="19"/>
        <end position="392"/>
    </location>
</feature>
<dbReference type="Gene3D" id="3.20.20.80">
    <property type="entry name" value="Glycosidases"/>
    <property type="match status" value="1"/>
</dbReference>
<dbReference type="Proteomes" id="UP000642910">
    <property type="component" value="Unassembled WGS sequence"/>
</dbReference>
<dbReference type="Pfam" id="PF08533">
    <property type="entry name" value="Glyco_hydro_42C"/>
    <property type="match status" value="1"/>
</dbReference>
<accession>A0ABS0F205</accession>
<dbReference type="Pfam" id="PF08532">
    <property type="entry name" value="Glyco_hydro_42M"/>
    <property type="match status" value="1"/>
</dbReference>
<evidence type="ECO:0000256" key="2">
    <source>
        <dbReference type="ARBA" id="ARBA00005940"/>
    </source>
</evidence>
<keyword evidence="5 6" id="KW-0326">Glycosidase</keyword>
<evidence type="ECO:0000256" key="1">
    <source>
        <dbReference type="ARBA" id="ARBA00001412"/>
    </source>
</evidence>
<dbReference type="EC" id="3.2.1.23" evidence="3 6"/>
<organism evidence="10 11">
    <name type="scientific">Alicyclobacillus mali</name>
    <name type="common">ex Roth et al. 2021</name>
    <dbReference type="NCBI Taxonomy" id="1123961"/>
    <lineage>
        <taxon>Bacteria</taxon>
        <taxon>Bacillati</taxon>
        <taxon>Bacillota</taxon>
        <taxon>Bacilli</taxon>
        <taxon>Bacillales</taxon>
        <taxon>Alicyclobacillaceae</taxon>
        <taxon>Alicyclobacillus</taxon>
    </lineage>
</organism>
<keyword evidence="4 6" id="KW-0378">Hydrolase</keyword>
<dbReference type="RefSeq" id="WP_195867294.1">
    <property type="nucleotide sequence ID" value="NZ_JADPKZ010000035.1"/>
</dbReference>
<evidence type="ECO:0000256" key="3">
    <source>
        <dbReference type="ARBA" id="ARBA00012756"/>
    </source>
</evidence>
<comment type="catalytic activity">
    <reaction evidence="1 6">
        <text>Hydrolysis of terminal non-reducing beta-D-galactose residues in beta-D-galactosides.</text>
        <dbReference type="EC" id="3.2.1.23"/>
    </reaction>
</comment>
<evidence type="ECO:0000259" key="8">
    <source>
        <dbReference type="Pfam" id="PF08532"/>
    </source>
</evidence>
<comment type="similarity">
    <text evidence="2 6">Belongs to the glycosyl hydrolase 42 family.</text>
</comment>
<dbReference type="Pfam" id="PF02449">
    <property type="entry name" value="Glyco_hydro_42"/>
    <property type="match status" value="1"/>
</dbReference>
<evidence type="ECO:0000259" key="9">
    <source>
        <dbReference type="Pfam" id="PF08533"/>
    </source>
</evidence>
<protein>
    <recommendedName>
        <fullName evidence="3 6">Beta-galactosidase</fullName>
        <shortName evidence="6">Beta-gal</shortName>
        <ecNumber evidence="3 6">3.2.1.23</ecNumber>
    </recommendedName>
</protein>
<sequence length="688" mass="78004">MAKHEPIFQNVQGFLHGGDYNPDQWLAYPDVLEQDVQLMREAKWNVVSLGIFSWVSLEPEEGVFTFEWLDETIERLTHAGVRILLATPSGARPAWLSAKYPEVLRVGPDGRRNRHGGRHNHCYTSPIYREKVRIINRKLAERYAHHPGVIGWHVSNEYGGECHCPLCQEAFRDWLKRKYKTLDALNHAWWTPFWSHTYTDWSQIESPMPHGETSIHGLNLDWKRFVTDQTVDFCRHEIEPLKQVNPHLPVTTNFMGTYPGLNYWRFRDVLDVISWDSYPRWHAHETLVPEAVHTAMVHDLNRAILKKPFLLMESTPSVTNWQAVSKQKRPGVHVLVSLQAIAHGADSVQYFQWRKSRGSCEKFHGAVVDHVGHANTRVFRDVQAVGEMLEQLAPMAGAEVKADAAVIFDWENRWALEDAKGPRNVGMHYEETVVNHYAALWRMGVPMDVIDEEQPLDGYKLVVAPMLYMVRPGVAERMKAFVERGGSLVLTYWSGIVDENDLAFLGGFPGPLRELAGVWAEEIDALYDGERVPIRAVDGNPLGLAGHYQARELCEVIHLEGAEPIAVYDGEYYAGMPAATVHRVGQGKVYYIAARLDDAFLREFFERLAADAGVARAIEREMPEGVSAMVRAGDGVEYVVLMNFTPEAREVALDGAEYKPLYGESPTDGAVRLPAYGVNVLERPARNR</sequence>
<evidence type="ECO:0000259" key="7">
    <source>
        <dbReference type="Pfam" id="PF02449"/>
    </source>
</evidence>
<dbReference type="SUPFAM" id="SSF51445">
    <property type="entry name" value="(Trans)glycosidases"/>
    <property type="match status" value="1"/>
</dbReference>
<dbReference type="SUPFAM" id="SSF52317">
    <property type="entry name" value="Class I glutamine amidotransferase-like"/>
    <property type="match status" value="1"/>
</dbReference>
<dbReference type="InterPro" id="IPR013529">
    <property type="entry name" value="Glyco_hydro_42_N"/>
</dbReference>
<evidence type="ECO:0000256" key="5">
    <source>
        <dbReference type="ARBA" id="ARBA00023295"/>
    </source>
</evidence>
<feature type="domain" description="Beta-galactosidase trimerisation" evidence="8">
    <location>
        <begin position="402"/>
        <end position="614"/>
    </location>
</feature>
<dbReference type="InterPro" id="IPR013780">
    <property type="entry name" value="Glyco_hydro_b"/>
</dbReference>
<dbReference type="InterPro" id="IPR003476">
    <property type="entry name" value="Glyco_hydro_42"/>
</dbReference>
<dbReference type="PANTHER" id="PTHR36447">
    <property type="entry name" value="BETA-GALACTOSIDASE GANA"/>
    <property type="match status" value="1"/>
</dbReference>
<evidence type="ECO:0000256" key="6">
    <source>
        <dbReference type="PIRNR" id="PIRNR001084"/>
    </source>
</evidence>
<proteinExistence type="inferred from homology"/>
<name>A0ABS0F205_9BACL</name>
<feature type="domain" description="Beta-galactosidase C-terminal" evidence="9">
    <location>
        <begin position="625"/>
        <end position="683"/>
    </location>
</feature>
<evidence type="ECO:0000313" key="11">
    <source>
        <dbReference type="Proteomes" id="UP000642910"/>
    </source>
</evidence>
<keyword evidence="11" id="KW-1185">Reference proteome</keyword>
<evidence type="ECO:0000256" key="4">
    <source>
        <dbReference type="ARBA" id="ARBA00022801"/>
    </source>
</evidence>
<dbReference type="InterPro" id="IPR029062">
    <property type="entry name" value="Class_I_gatase-like"/>
</dbReference>
<dbReference type="Gene3D" id="3.40.50.880">
    <property type="match status" value="1"/>
</dbReference>
<comment type="caution">
    <text evidence="10">The sequence shown here is derived from an EMBL/GenBank/DDBJ whole genome shotgun (WGS) entry which is preliminary data.</text>
</comment>
<gene>
    <name evidence="10" type="ORF">IW967_05275</name>
</gene>
<dbReference type="InterPro" id="IPR013739">
    <property type="entry name" value="Beta_galactosidase_C"/>
</dbReference>
<reference evidence="10 11" key="1">
    <citation type="submission" date="2020-11" db="EMBL/GenBank/DDBJ databases">
        <title>Genomic insight of Alicyclobacillus mali FL 18 reveals a new arsenic-resistant strain, with potential in environmental biotechnology.</title>
        <authorList>
            <person name="Fiorentino G."/>
            <person name="Gallo G."/>
            <person name="Aulitto M."/>
        </authorList>
    </citation>
    <scope>NUCLEOTIDE SEQUENCE [LARGE SCALE GENOMIC DNA]</scope>
    <source>
        <strain evidence="10 11">FL 18</strain>
    </source>
</reference>
<dbReference type="PANTHER" id="PTHR36447:SF1">
    <property type="entry name" value="BETA-GALACTOSIDASE GANA"/>
    <property type="match status" value="1"/>
</dbReference>
<dbReference type="PIRSF" id="PIRSF001084">
    <property type="entry name" value="B-galactosidase"/>
    <property type="match status" value="1"/>
</dbReference>